<organism evidence="2 3">
    <name type="scientific">Trichinella spiralis</name>
    <name type="common">Trichina worm</name>
    <dbReference type="NCBI Taxonomy" id="6334"/>
    <lineage>
        <taxon>Eukaryota</taxon>
        <taxon>Metazoa</taxon>
        <taxon>Ecdysozoa</taxon>
        <taxon>Nematoda</taxon>
        <taxon>Enoplea</taxon>
        <taxon>Dorylaimia</taxon>
        <taxon>Trichinellida</taxon>
        <taxon>Trichinellidae</taxon>
        <taxon>Trichinella</taxon>
    </lineage>
</organism>
<comment type="caution">
    <text evidence="2">The sequence shown here is derived from an EMBL/GenBank/DDBJ whole genome shotgun (WGS) entry which is preliminary data.</text>
</comment>
<evidence type="ECO:0000313" key="3">
    <source>
        <dbReference type="Proteomes" id="UP001558632"/>
    </source>
</evidence>
<name>A0ABR3KM69_TRISP</name>
<keyword evidence="3" id="KW-1185">Reference proteome</keyword>
<dbReference type="EMBL" id="JBEUSY010000251">
    <property type="protein sequence ID" value="KAL1241479.1"/>
    <property type="molecule type" value="Genomic_DNA"/>
</dbReference>
<gene>
    <name evidence="2" type="ORF">TSPI_10376</name>
</gene>
<evidence type="ECO:0000313" key="2">
    <source>
        <dbReference type="EMBL" id="KAL1241479.1"/>
    </source>
</evidence>
<feature type="transmembrane region" description="Helical" evidence="1">
    <location>
        <begin position="38"/>
        <end position="61"/>
    </location>
</feature>
<accession>A0ABR3KM69</accession>
<keyword evidence="1" id="KW-0472">Membrane</keyword>
<keyword evidence="1" id="KW-0812">Transmembrane</keyword>
<proteinExistence type="predicted"/>
<dbReference type="Proteomes" id="UP001558632">
    <property type="component" value="Unassembled WGS sequence"/>
</dbReference>
<sequence>MLDVDRYGVMCRKSAPMMATPTSATKNVQVKAGRLANWTAIVFLLRWLTGVPLIACSIGLLDAGCAYRVGRTFGLGHRNGGDRSTLVATGLGCSVMESAGLIGLGITSGVDESSVSDCFLDGGGHLSAGRGILGISRIAIRSVPSGFRSCRCLS</sequence>
<keyword evidence="1" id="KW-1133">Transmembrane helix</keyword>
<protein>
    <submittedName>
        <fullName evidence="2">Large ribosomal subunit protein</fullName>
    </submittedName>
</protein>
<reference evidence="2 3" key="1">
    <citation type="submission" date="2024-07" db="EMBL/GenBank/DDBJ databases">
        <title>Enhanced genomic and transcriptomic resources for Trichinella pseudospiralis and T. spiralis underpin the discovery of pronounced molecular differences between stages and species.</title>
        <authorList>
            <person name="Pasi K.K."/>
            <person name="La Rosa G."/>
            <person name="Gomez-Morales M.A."/>
            <person name="Tosini F."/>
            <person name="Sumanam S."/>
            <person name="Young N.D."/>
            <person name="Chang B.C."/>
            <person name="Robin G.B."/>
        </authorList>
    </citation>
    <scope>NUCLEOTIDE SEQUENCE [LARGE SCALE GENOMIC DNA]</scope>
    <source>
        <strain evidence="2">ISS534</strain>
    </source>
</reference>
<evidence type="ECO:0000256" key="1">
    <source>
        <dbReference type="SAM" id="Phobius"/>
    </source>
</evidence>